<dbReference type="Proteomes" id="UP000265715">
    <property type="component" value="Unassembled WGS sequence"/>
</dbReference>
<evidence type="ECO:0000313" key="2">
    <source>
        <dbReference type="Proteomes" id="UP000265715"/>
    </source>
</evidence>
<organism evidence="1 2">
    <name type="scientific">Calidithermus terrae</name>
    <dbReference type="NCBI Taxonomy" id="1408545"/>
    <lineage>
        <taxon>Bacteria</taxon>
        <taxon>Thermotogati</taxon>
        <taxon>Deinococcota</taxon>
        <taxon>Deinococci</taxon>
        <taxon>Thermales</taxon>
        <taxon>Thermaceae</taxon>
        <taxon>Calidithermus</taxon>
    </lineage>
</organism>
<dbReference type="AlphaFoldDB" id="A0A399EVF5"/>
<reference evidence="1 2" key="1">
    <citation type="submission" date="2018-08" db="EMBL/GenBank/DDBJ databases">
        <title>Meiothermus terrae DSM 26712 genome sequencing project.</title>
        <authorList>
            <person name="Da Costa M.S."/>
            <person name="Albuquerque L."/>
            <person name="Raposo P."/>
            <person name="Froufe H.J.C."/>
            <person name="Barroso C.S."/>
            <person name="Egas C."/>
        </authorList>
    </citation>
    <scope>NUCLEOTIDE SEQUENCE [LARGE SCALE GENOMIC DNA]</scope>
    <source>
        <strain evidence="1 2">DSM 26712</strain>
    </source>
</reference>
<protein>
    <submittedName>
        <fullName evidence="1">Uncharacterized protein</fullName>
    </submittedName>
</protein>
<dbReference type="EMBL" id="QXDL01000033">
    <property type="protein sequence ID" value="RIH87615.1"/>
    <property type="molecule type" value="Genomic_DNA"/>
</dbReference>
<accession>A0A399EVF5</accession>
<comment type="caution">
    <text evidence="1">The sequence shown here is derived from an EMBL/GenBank/DDBJ whole genome shotgun (WGS) entry which is preliminary data.</text>
</comment>
<sequence length="87" mass="9826">MDPGRLFFPASCEVIEGLEVRMDPTKTPRNLPPAQASVFLVLLWPDGEGSWAGRVKDTRTGVEHPFGELEELLSWLENHQDTHRRSA</sequence>
<evidence type="ECO:0000313" key="1">
    <source>
        <dbReference type="EMBL" id="RIH87615.1"/>
    </source>
</evidence>
<name>A0A399EVF5_9DEIN</name>
<gene>
    <name evidence="1" type="ORF">Mterra_01141</name>
</gene>
<keyword evidence="2" id="KW-1185">Reference proteome</keyword>
<dbReference type="RefSeq" id="WP_245971541.1">
    <property type="nucleotide sequence ID" value="NZ_QXDL01000033.1"/>
</dbReference>
<proteinExistence type="predicted"/>